<feature type="domain" description="Bacterial toxin 44" evidence="1">
    <location>
        <begin position="57"/>
        <end position="133"/>
    </location>
</feature>
<dbReference type="EMBL" id="FOVG01000001">
    <property type="protein sequence ID" value="SFN30947.1"/>
    <property type="molecule type" value="Genomic_DNA"/>
</dbReference>
<dbReference type="AlphaFoldDB" id="A0A1I4XYS2"/>
<evidence type="ECO:0000313" key="2">
    <source>
        <dbReference type="EMBL" id="SFN30947.1"/>
    </source>
</evidence>
<organism evidence="2 3">
    <name type="scientific">Candidatus Pantoea varia</name>
    <dbReference type="NCBI Taxonomy" id="1881036"/>
    <lineage>
        <taxon>Bacteria</taxon>
        <taxon>Pseudomonadati</taxon>
        <taxon>Pseudomonadota</taxon>
        <taxon>Gammaproteobacteria</taxon>
        <taxon>Enterobacterales</taxon>
        <taxon>Erwiniaceae</taxon>
        <taxon>Pantoea</taxon>
    </lineage>
</organism>
<sequence length="138" mass="15480">MRYPALAASPSPPYDIISFTPAGVSLINNMMVARFHSGPSALTYIWFYNQVKGHGPWDYKFQHGTQYEHFGNFHYGAVGHAAGIKDAVLLRAAGWAQNRAGTRREEFDVWYGAAPFGDDPDDQYWIKAGIEYAKRSGF</sequence>
<proteinExistence type="predicted"/>
<dbReference type="OrthoDB" id="6964328at2"/>
<accession>A0A1I4XYS2</accession>
<evidence type="ECO:0000259" key="1">
    <source>
        <dbReference type="Pfam" id="PF15607"/>
    </source>
</evidence>
<dbReference type="RefSeq" id="WP_090960702.1">
    <property type="nucleotide sequence ID" value="NZ_FOVG01000001.1"/>
</dbReference>
<gene>
    <name evidence="2" type="ORF">SAMN05428971_0958</name>
</gene>
<evidence type="ECO:0000313" key="3">
    <source>
        <dbReference type="Proteomes" id="UP000198968"/>
    </source>
</evidence>
<dbReference type="Pfam" id="PF15607">
    <property type="entry name" value="Ntox44"/>
    <property type="match status" value="1"/>
</dbReference>
<dbReference type="InterPro" id="IPR028946">
    <property type="entry name" value="Ntox44"/>
</dbReference>
<name>A0A1I4XYS2_9GAMM</name>
<protein>
    <submittedName>
        <fullName evidence="2">Toxin 44</fullName>
    </submittedName>
</protein>
<dbReference type="Proteomes" id="UP000198968">
    <property type="component" value="Unassembled WGS sequence"/>
</dbReference>
<keyword evidence="3" id="KW-1185">Reference proteome</keyword>
<reference evidence="3" key="1">
    <citation type="submission" date="2016-10" db="EMBL/GenBank/DDBJ databases">
        <authorList>
            <person name="Varghese N."/>
            <person name="Submissions S."/>
        </authorList>
    </citation>
    <scope>NUCLEOTIDE SEQUENCE [LARGE SCALE GENOMIC DNA]</scope>
    <source>
        <strain evidence="3">OV426</strain>
    </source>
</reference>